<dbReference type="GO" id="GO:0045492">
    <property type="term" value="P:xylan biosynthetic process"/>
    <property type="evidence" value="ECO:0007669"/>
    <property type="project" value="InterPro"/>
</dbReference>
<comment type="caution">
    <text evidence="6">The sequence shown here is derived from an EMBL/GenBank/DDBJ whole genome shotgun (WGS) entry which is preliminary data.</text>
</comment>
<name>A0A4S4DHF4_CAMSN</name>
<reference evidence="6 7" key="1">
    <citation type="journal article" date="2018" name="Proc. Natl. Acad. Sci. U.S.A.">
        <title>Draft genome sequence of Camellia sinensis var. sinensis provides insights into the evolution of the tea genome and tea quality.</title>
        <authorList>
            <person name="Wei C."/>
            <person name="Yang H."/>
            <person name="Wang S."/>
            <person name="Zhao J."/>
            <person name="Liu C."/>
            <person name="Gao L."/>
            <person name="Xia E."/>
            <person name="Lu Y."/>
            <person name="Tai Y."/>
            <person name="She G."/>
            <person name="Sun J."/>
            <person name="Cao H."/>
            <person name="Tong W."/>
            <person name="Gao Q."/>
            <person name="Li Y."/>
            <person name="Deng W."/>
            <person name="Jiang X."/>
            <person name="Wang W."/>
            <person name="Chen Q."/>
            <person name="Zhang S."/>
            <person name="Li H."/>
            <person name="Wu J."/>
            <person name="Wang P."/>
            <person name="Li P."/>
            <person name="Shi C."/>
            <person name="Zheng F."/>
            <person name="Jian J."/>
            <person name="Huang B."/>
            <person name="Shan D."/>
            <person name="Shi M."/>
            <person name="Fang C."/>
            <person name="Yue Y."/>
            <person name="Li F."/>
            <person name="Li D."/>
            <person name="Wei S."/>
            <person name="Han B."/>
            <person name="Jiang C."/>
            <person name="Yin Y."/>
            <person name="Xia T."/>
            <person name="Zhang Z."/>
            <person name="Bennetzen J.L."/>
            <person name="Zhao S."/>
            <person name="Wan X."/>
        </authorList>
    </citation>
    <scope>NUCLEOTIDE SEQUENCE [LARGE SCALE GENOMIC DNA]</scope>
    <source>
        <strain evidence="7">cv. Shuchazao</strain>
        <tissue evidence="6">Leaf</tissue>
    </source>
</reference>
<dbReference type="AlphaFoldDB" id="A0A4S4DHF4"/>
<evidence type="ECO:0000256" key="4">
    <source>
        <dbReference type="ARBA" id="ARBA00023136"/>
    </source>
</evidence>
<evidence type="ECO:0000256" key="2">
    <source>
        <dbReference type="ARBA" id="ARBA00022692"/>
    </source>
</evidence>
<dbReference type="EMBL" id="SDRB02011233">
    <property type="protein sequence ID" value="THG02230.1"/>
    <property type="molecule type" value="Genomic_DNA"/>
</dbReference>
<keyword evidence="7" id="KW-1185">Reference proteome</keyword>
<dbReference type="InterPro" id="IPR006514">
    <property type="entry name" value="IRX15/GXM/AGM"/>
</dbReference>
<keyword evidence="2 5" id="KW-0812">Transmembrane</keyword>
<keyword evidence="4 5" id="KW-0472">Membrane</keyword>
<dbReference type="GO" id="GO:0000139">
    <property type="term" value="C:Golgi membrane"/>
    <property type="evidence" value="ECO:0007669"/>
    <property type="project" value="UniProtKB-SubCell"/>
</dbReference>
<dbReference type="Pfam" id="PF21729">
    <property type="entry name" value="IRX15_IRX15L_GXM"/>
    <property type="match status" value="1"/>
</dbReference>
<evidence type="ECO:0000256" key="5">
    <source>
        <dbReference type="SAM" id="Phobius"/>
    </source>
</evidence>
<protein>
    <submittedName>
        <fullName evidence="6">Uncharacterized protein</fullName>
    </submittedName>
</protein>
<sequence>MLSQETAKMPPQVSQCHPNVTPLVQLLPLSRGTKKTIVPKKKLIPVLLFLLSGMSILRLLKIFVFTSFSSPPLALPPTHLHKCSSPTPAGFKKASKSQPVSSASDATLTEKEYRLLLNIISARAPCNLLIFGFEPQYLNLSSSINAGGTTVFLEDNPEKLATIKTNHNNTQIYRVEYRTLARDAYKLLKHARQSLGCALHSGSLKKSSCPLALRKLPREVYKQQWDVVVVDGPSGDTPDAPGRMTAIYTASVIARAGNMTDVVVHDVDRMIEKWFAWEFLCDENLVSSKGKLWNFRIASKSNSTEVCPAKTILIEPSIGFNSLITNTLT</sequence>
<comment type="subcellular location">
    <subcellularLocation>
        <location evidence="1">Golgi apparatus membrane</location>
        <topology evidence="1">Single-pass membrane protein</topology>
    </subcellularLocation>
</comment>
<proteinExistence type="predicted"/>
<keyword evidence="3 5" id="KW-1133">Transmembrane helix</keyword>
<feature type="transmembrane region" description="Helical" evidence="5">
    <location>
        <begin position="43"/>
        <end position="65"/>
    </location>
</feature>
<evidence type="ECO:0000313" key="7">
    <source>
        <dbReference type="Proteomes" id="UP000306102"/>
    </source>
</evidence>
<dbReference type="Proteomes" id="UP000306102">
    <property type="component" value="Unassembled WGS sequence"/>
</dbReference>
<evidence type="ECO:0000313" key="6">
    <source>
        <dbReference type="EMBL" id="THG02230.1"/>
    </source>
</evidence>
<evidence type="ECO:0000256" key="3">
    <source>
        <dbReference type="ARBA" id="ARBA00022989"/>
    </source>
</evidence>
<evidence type="ECO:0000256" key="1">
    <source>
        <dbReference type="ARBA" id="ARBA00004194"/>
    </source>
</evidence>
<accession>A0A4S4DHF4</accession>
<dbReference type="PANTHER" id="PTHR31444">
    <property type="entry name" value="OS11G0490100 PROTEIN"/>
    <property type="match status" value="1"/>
</dbReference>
<dbReference type="NCBIfam" id="TIGR01627">
    <property type="entry name" value="A_thal_3515"/>
    <property type="match status" value="1"/>
</dbReference>
<organism evidence="6 7">
    <name type="scientific">Camellia sinensis var. sinensis</name>
    <name type="common">China tea</name>
    <dbReference type="NCBI Taxonomy" id="542762"/>
    <lineage>
        <taxon>Eukaryota</taxon>
        <taxon>Viridiplantae</taxon>
        <taxon>Streptophyta</taxon>
        <taxon>Embryophyta</taxon>
        <taxon>Tracheophyta</taxon>
        <taxon>Spermatophyta</taxon>
        <taxon>Magnoliopsida</taxon>
        <taxon>eudicotyledons</taxon>
        <taxon>Gunneridae</taxon>
        <taxon>Pentapetalae</taxon>
        <taxon>asterids</taxon>
        <taxon>Ericales</taxon>
        <taxon>Theaceae</taxon>
        <taxon>Camellia</taxon>
    </lineage>
</organism>
<gene>
    <name evidence="6" type="ORF">TEA_004575</name>
</gene>